<evidence type="ECO:0000313" key="3">
    <source>
        <dbReference type="Proteomes" id="UP001063166"/>
    </source>
</evidence>
<reference evidence="2" key="1">
    <citation type="submission" date="2022-07" db="EMBL/GenBank/DDBJ databases">
        <title>The genome of Lyophyllum shimeji provides insight into the initial evolution of ectomycorrhizal fungal genome.</title>
        <authorList>
            <person name="Kobayashi Y."/>
            <person name="Shibata T."/>
            <person name="Hirakawa H."/>
            <person name="Shigenobu S."/>
            <person name="Nishiyama T."/>
            <person name="Yamada A."/>
            <person name="Hasebe M."/>
            <person name="Kawaguchi M."/>
        </authorList>
    </citation>
    <scope>NUCLEOTIDE SEQUENCE</scope>
    <source>
        <strain evidence="2">AT787</strain>
    </source>
</reference>
<dbReference type="InterPro" id="IPR036047">
    <property type="entry name" value="F-box-like_dom_sf"/>
</dbReference>
<organism evidence="2 3">
    <name type="scientific">Lyophyllum shimeji</name>
    <name type="common">Hon-shimeji</name>
    <name type="synonym">Tricholoma shimeji</name>
    <dbReference type="NCBI Taxonomy" id="47721"/>
    <lineage>
        <taxon>Eukaryota</taxon>
        <taxon>Fungi</taxon>
        <taxon>Dikarya</taxon>
        <taxon>Basidiomycota</taxon>
        <taxon>Agaricomycotina</taxon>
        <taxon>Agaricomycetes</taxon>
        <taxon>Agaricomycetidae</taxon>
        <taxon>Agaricales</taxon>
        <taxon>Tricholomatineae</taxon>
        <taxon>Lyophyllaceae</taxon>
        <taxon>Lyophyllum</taxon>
    </lineage>
</organism>
<dbReference type="AlphaFoldDB" id="A0A9P3PLS5"/>
<keyword evidence="3" id="KW-1185">Reference proteome</keyword>
<dbReference type="SUPFAM" id="SSF81383">
    <property type="entry name" value="F-box domain"/>
    <property type="match status" value="1"/>
</dbReference>
<dbReference type="Proteomes" id="UP001063166">
    <property type="component" value="Unassembled WGS sequence"/>
</dbReference>
<dbReference type="EMBL" id="BRPK01000005">
    <property type="protein sequence ID" value="GLB38685.1"/>
    <property type="molecule type" value="Genomic_DNA"/>
</dbReference>
<dbReference type="Pfam" id="PF00646">
    <property type="entry name" value="F-box"/>
    <property type="match status" value="1"/>
</dbReference>
<dbReference type="PROSITE" id="PS50181">
    <property type="entry name" value="FBOX"/>
    <property type="match status" value="1"/>
</dbReference>
<gene>
    <name evidence="2" type="ORF">LshimejAT787_0505500</name>
</gene>
<comment type="caution">
    <text evidence="2">The sequence shown here is derived from an EMBL/GenBank/DDBJ whole genome shotgun (WGS) entry which is preliminary data.</text>
</comment>
<evidence type="ECO:0000313" key="2">
    <source>
        <dbReference type="EMBL" id="GLB38685.1"/>
    </source>
</evidence>
<dbReference type="Gene3D" id="1.20.1280.50">
    <property type="match status" value="1"/>
</dbReference>
<dbReference type="OrthoDB" id="3226064at2759"/>
<proteinExistence type="predicted"/>
<sequence length="426" mass="48587">MLASLPLEIIEEILLNLDPLDVAHLSECCNLLRSLVYDTKDQALWRGLYLQQPLDDPRKCVSQEGVPNDEEINWKEALQRFVRARTVLYNTAFLPRDLTALRVLLDLATHVPPLSSPEDVDNLSRNVAWVAATLGRVDDFHVLLDDEHPASEEEIQLRARVHTYYGLRGSDLRRTARVRSRAYVYDMRNYRADNHYGPLDSRGHVNWVHVQALHHVVSMHLVDLKEHEMFDFAIFPMSIFFIQPVISPGMDLDQEEDWAGVAGPWRVSFCFCDHRELLKYNESDVDENGNLDTSVFESPDFGEVFRSMNVMLRVIGTRPDPDHPKRPIIDFAGAMLDNTSTMRGEVRMTPDNQVQWHFVSGDQDSAVWSSLGIQVGGVRAQFGVLGSWTTVFHESDDPVGPFWLRRQGEVTLGLPVHHVLLNASQQ</sequence>
<dbReference type="InterPro" id="IPR001810">
    <property type="entry name" value="F-box_dom"/>
</dbReference>
<name>A0A9P3PLS5_LYOSH</name>
<dbReference type="SMART" id="SM00256">
    <property type="entry name" value="FBOX"/>
    <property type="match status" value="1"/>
</dbReference>
<feature type="domain" description="F-box" evidence="1">
    <location>
        <begin position="1"/>
        <end position="48"/>
    </location>
</feature>
<accession>A0A9P3PLS5</accession>
<protein>
    <submittedName>
        <fullName evidence="2">F-box domain-containing protein</fullName>
    </submittedName>
</protein>
<evidence type="ECO:0000259" key="1">
    <source>
        <dbReference type="PROSITE" id="PS50181"/>
    </source>
</evidence>